<proteinExistence type="predicted"/>
<organism evidence="1 2">
    <name type="scientific">Bordetella genomosp. 11</name>
    <dbReference type="NCBI Taxonomy" id="1416808"/>
    <lineage>
        <taxon>Bacteria</taxon>
        <taxon>Pseudomonadati</taxon>
        <taxon>Pseudomonadota</taxon>
        <taxon>Betaproteobacteria</taxon>
        <taxon>Burkholderiales</taxon>
        <taxon>Alcaligenaceae</taxon>
        <taxon>Bordetella</taxon>
    </lineage>
</organism>
<dbReference type="InterPro" id="IPR029044">
    <property type="entry name" value="Nucleotide-diphossugar_trans"/>
</dbReference>
<dbReference type="PANTHER" id="PTHR34496">
    <property type="entry name" value="GLCNAC TRANSFERASE-RELATED"/>
    <property type="match status" value="1"/>
</dbReference>
<accession>A0A261UMF8</accession>
<dbReference type="Proteomes" id="UP000215767">
    <property type="component" value="Unassembled WGS sequence"/>
</dbReference>
<dbReference type="Pfam" id="PF11397">
    <property type="entry name" value="GlcNAc"/>
    <property type="match status" value="2"/>
</dbReference>
<gene>
    <name evidence="1" type="ORF">CAL28_25815</name>
</gene>
<sequence>MAGDEMAEARHVHVSAQRVFVQIASYRDPQLIPTLADLIEQAAQPGTLRVVVCWQHAREETLDAFFASGFVGAGIDAGGEHPVHRLGRAGAIIELIDVPQLQSQGACWARHLIQQRYRGEEYTLQLDSHHRFVPRWDAILIEMLESLRTESPKPVLTTYLPAFDARNDPDSRVALPAVLTFCEFDYDGILLLSGRYVAESEHARPIPVAFYSAHFAFADGAFAREVRHDPKLFFYGEEISIAARAYTRGYDFYAPHRLVSWHQYGCEGRVTIWQDHTEEAKAKGEVECAWAERNDSARLRVRRLLGIDGTPAEDIDFGPYGLGAVRSLADYERYAGICFARRLVHEATLDGRLPPRGDATQDDDVWRAWPRRASDA</sequence>
<dbReference type="AlphaFoldDB" id="A0A261UMF8"/>
<comment type="caution">
    <text evidence="1">The sequence shown here is derived from an EMBL/GenBank/DDBJ whole genome shotgun (WGS) entry which is preliminary data.</text>
</comment>
<dbReference type="PANTHER" id="PTHR34496:SF10">
    <property type="entry name" value="GLCNAC TRANSFERASE"/>
    <property type="match status" value="1"/>
</dbReference>
<keyword evidence="2" id="KW-1185">Reference proteome</keyword>
<name>A0A261UMF8_9BORD</name>
<dbReference type="InterPro" id="IPR021067">
    <property type="entry name" value="Glycosyltransferase"/>
</dbReference>
<dbReference type="SUPFAM" id="SSF53448">
    <property type="entry name" value="Nucleotide-diphospho-sugar transferases"/>
    <property type="match status" value="1"/>
</dbReference>
<dbReference type="EMBL" id="NEVS01000004">
    <property type="protein sequence ID" value="OZI62572.1"/>
    <property type="molecule type" value="Genomic_DNA"/>
</dbReference>
<dbReference type="OrthoDB" id="8738370at2"/>
<evidence type="ECO:0000313" key="2">
    <source>
        <dbReference type="Proteomes" id="UP000215767"/>
    </source>
</evidence>
<evidence type="ECO:0008006" key="3">
    <source>
        <dbReference type="Google" id="ProtNLM"/>
    </source>
</evidence>
<protein>
    <recommendedName>
        <fullName evidence="3">Glycosyltransferase (GlcNAc)</fullName>
    </recommendedName>
</protein>
<reference evidence="2" key="1">
    <citation type="submission" date="2017-05" db="EMBL/GenBank/DDBJ databases">
        <title>Complete and WGS of Bordetella genogroups.</title>
        <authorList>
            <person name="Spilker T."/>
            <person name="Lipuma J."/>
        </authorList>
    </citation>
    <scope>NUCLEOTIDE SEQUENCE [LARGE SCALE GENOMIC DNA]</scope>
    <source>
        <strain evidence="2">AU8856</strain>
    </source>
</reference>
<evidence type="ECO:0000313" key="1">
    <source>
        <dbReference type="EMBL" id="OZI62572.1"/>
    </source>
</evidence>